<gene>
    <name evidence="1" type="ORF">L915_11187</name>
</gene>
<dbReference type="EMBL" id="KI686966">
    <property type="protein sequence ID" value="ETK83668.1"/>
    <property type="molecule type" value="Genomic_DNA"/>
</dbReference>
<proteinExistence type="predicted"/>
<sequence length="30" mass="3134">MLLPLGVQVRSCEIDDQSSGFPARLAGAVC</sequence>
<dbReference type="AlphaFoldDB" id="W2GKV5"/>
<dbReference type="Proteomes" id="UP000053236">
    <property type="component" value="Unassembled WGS sequence"/>
</dbReference>
<evidence type="ECO:0000313" key="1">
    <source>
        <dbReference type="EMBL" id="ETK83668.1"/>
    </source>
</evidence>
<name>W2GKV5_PHYNI</name>
<organism evidence="1">
    <name type="scientific">Phytophthora nicotianae</name>
    <name type="common">Potato buckeye rot agent</name>
    <name type="synonym">Phytophthora parasitica</name>
    <dbReference type="NCBI Taxonomy" id="4792"/>
    <lineage>
        <taxon>Eukaryota</taxon>
        <taxon>Sar</taxon>
        <taxon>Stramenopiles</taxon>
        <taxon>Oomycota</taxon>
        <taxon>Peronosporomycetes</taxon>
        <taxon>Peronosporales</taxon>
        <taxon>Peronosporaceae</taxon>
        <taxon>Phytophthora</taxon>
    </lineage>
</organism>
<protein>
    <submittedName>
        <fullName evidence="1">Uncharacterized protein</fullName>
    </submittedName>
</protein>
<accession>W2GKV5</accession>
<reference evidence="1" key="1">
    <citation type="submission" date="2013-11" db="EMBL/GenBank/DDBJ databases">
        <title>The Genome Sequence of Phytophthora parasitica CJ02B3.</title>
        <authorList>
            <consortium name="The Broad Institute Genomics Platform"/>
            <person name="Russ C."/>
            <person name="Tyler B."/>
            <person name="Panabieres F."/>
            <person name="Shan W."/>
            <person name="Tripathy S."/>
            <person name="Grunwald N."/>
            <person name="Machado M."/>
            <person name="Johnson C.S."/>
            <person name="Arredondo F."/>
            <person name="Hong C."/>
            <person name="Coffey M."/>
            <person name="Young S.K."/>
            <person name="Zeng Q."/>
            <person name="Gargeya S."/>
            <person name="Fitzgerald M."/>
            <person name="Abouelleil A."/>
            <person name="Alvarado L."/>
            <person name="Chapman S.B."/>
            <person name="Gainer-Dewar J."/>
            <person name="Goldberg J."/>
            <person name="Griggs A."/>
            <person name="Gujja S."/>
            <person name="Hansen M."/>
            <person name="Howarth C."/>
            <person name="Imamovic A."/>
            <person name="Ireland A."/>
            <person name="Larimer J."/>
            <person name="McCowan C."/>
            <person name="Murphy C."/>
            <person name="Pearson M."/>
            <person name="Poon T.W."/>
            <person name="Priest M."/>
            <person name="Roberts A."/>
            <person name="Saif S."/>
            <person name="Shea T."/>
            <person name="Sykes S."/>
            <person name="Wortman J."/>
            <person name="Nusbaum C."/>
            <person name="Birren B."/>
        </authorList>
    </citation>
    <scope>NUCLEOTIDE SEQUENCE [LARGE SCALE GENOMIC DNA]</scope>
    <source>
        <strain evidence="1">CJ02B3</strain>
    </source>
</reference>